<feature type="transmembrane region" description="Helical" evidence="8">
    <location>
        <begin position="365"/>
        <end position="384"/>
    </location>
</feature>
<evidence type="ECO:0000256" key="3">
    <source>
        <dbReference type="ARBA" id="ARBA00022448"/>
    </source>
</evidence>
<sequence length="513" mass="56914">MGFFDSRYFLRGKGLRLSVTFCSCTGFLLLGYDQGVMGSIIGADNRFGQDFNHPDATRQGLITSVYDLGCVLGSIISFFIGEAMGRRKMMLFGASIMIVGTILLGSSYSLGQLYVGRIVTGLGNGFNSSTIPVYQSECALAAYRGVLLTWQAVVTILGVVIAYWIGFGTSFTDSSVQWRFPISFQALFAISLVIECFFLPETPRWLIQQGRSEEAAQVLADLLGGDTTPDSDEVVRERIEIETAVELESRGGPFRIKELFEGGPIQNFRRMLLSIGINIMQQFTGSNMINYYAPIVYQETMGMDRITSLIMAGCTEIVYLIGSLIPLWCVEKFGRRNLLIASSAGLSFCFIMVSILLSIGTERCAIGASVFVYLYQLFMGIGWLPVPWYYPAELNTTRLRSRVQAIGSAFNWMSVFAVVQITPIAIQNIGWKTFIIFAILCAVWIIVIFCLYPETSGLELEDIDHIFERPGLTRGVFTTRGKTVEKHAHARAMHLLEDEKASVEEMENGDGDA</sequence>
<dbReference type="OrthoDB" id="6133115at2759"/>
<evidence type="ECO:0000256" key="2">
    <source>
        <dbReference type="ARBA" id="ARBA00010992"/>
    </source>
</evidence>
<dbReference type="PROSITE" id="PS50850">
    <property type="entry name" value="MFS"/>
    <property type="match status" value="1"/>
</dbReference>
<name>W6MPM2_9ASCO</name>
<comment type="similarity">
    <text evidence="2 7">Belongs to the major facilitator superfamily. Sugar transporter (TC 2.A.1.1) family.</text>
</comment>
<feature type="transmembrane region" description="Helical" evidence="8">
    <location>
        <begin position="146"/>
        <end position="166"/>
    </location>
</feature>
<feature type="transmembrane region" description="Helical" evidence="8">
    <location>
        <begin position="337"/>
        <end position="359"/>
    </location>
</feature>
<dbReference type="Proteomes" id="UP000019384">
    <property type="component" value="Unassembled WGS sequence"/>
</dbReference>
<feature type="transmembrane region" description="Helical" evidence="8">
    <location>
        <begin position="89"/>
        <end position="108"/>
    </location>
</feature>
<evidence type="ECO:0000256" key="6">
    <source>
        <dbReference type="ARBA" id="ARBA00023136"/>
    </source>
</evidence>
<feature type="transmembrane region" description="Helical" evidence="8">
    <location>
        <begin position="309"/>
        <end position="330"/>
    </location>
</feature>
<dbReference type="InterPro" id="IPR036259">
    <property type="entry name" value="MFS_trans_sf"/>
</dbReference>
<evidence type="ECO:0000256" key="4">
    <source>
        <dbReference type="ARBA" id="ARBA00022692"/>
    </source>
</evidence>
<evidence type="ECO:0000256" key="5">
    <source>
        <dbReference type="ARBA" id="ARBA00022989"/>
    </source>
</evidence>
<keyword evidence="5 8" id="KW-1133">Transmembrane helix</keyword>
<dbReference type="InterPro" id="IPR005828">
    <property type="entry name" value="MFS_sugar_transport-like"/>
</dbReference>
<dbReference type="InterPro" id="IPR003663">
    <property type="entry name" value="Sugar/inositol_transpt"/>
</dbReference>
<proteinExistence type="inferred from homology"/>
<dbReference type="PANTHER" id="PTHR48022:SF28">
    <property type="entry name" value="MAJOR FACILITATOR SUPERFAMILY (MFS) PROFILE DOMAIN-CONTAINING PROTEIN-RELATED"/>
    <property type="match status" value="1"/>
</dbReference>
<accession>W6MPM2</accession>
<dbReference type="STRING" id="1382522.W6MPM2"/>
<dbReference type="FunFam" id="1.20.1250.20:FF:000090">
    <property type="entry name" value="MFS sugar transporter, putative"/>
    <property type="match status" value="1"/>
</dbReference>
<feature type="transmembrane region" description="Helical" evidence="8">
    <location>
        <begin position="405"/>
        <end position="426"/>
    </location>
</feature>
<keyword evidence="6 8" id="KW-0472">Membrane</keyword>
<dbReference type="InterPro" id="IPR005829">
    <property type="entry name" value="Sugar_transporter_CS"/>
</dbReference>
<keyword evidence="11" id="KW-1185">Reference proteome</keyword>
<dbReference type="RefSeq" id="XP_022460654.1">
    <property type="nucleotide sequence ID" value="XM_022601404.1"/>
</dbReference>
<evidence type="ECO:0000256" key="7">
    <source>
        <dbReference type="RuleBase" id="RU003346"/>
    </source>
</evidence>
<dbReference type="InterPro" id="IPR020846">
    <property type="entry name" value="MFS_dom"/>
</dbReference>
<dbReference type="PRINTS" id="PR00171">
    <property type="entry name" value="SUGRTRNSPORT"/>
</dbReference>
<dbReference type="NCBIfam" id="TIGR00879">
    <property type="entry name" value="SP"/>
    <property type="match status" value="1"/>
</dbReference>
<dbReference type="Gene3D" id="1.20.1250.20">
    <property type="entry name" value="MFS general substrate transporter like domains"/>
    <property type="match status" value="1"/>
</dbReference>
<keyword evidence="4 8" id="KW-0812">Transmembrane</keyword>
<dbReference type="SUPFAM" id="SSF103473">
    <property type="entry name" value="MFS general substrate transporter"/>
    <property type="match status" value="1"/>
</dbReference>
<feature type="domain" description="Major facilitator superfamily (MFS) profile" evidence="9">
    <location>
        <begin position="19"/>
        <end position="456"/>
    </location>
</feature>
<evidence type="ECO:0000313" key="10">
    <source>
        <dbReference type="EMBL" id="CDK28664.1"/>
    </source>
</evidence>
<keyword evidence="3 7" id="KW-0813">Transport</keyword>
<dbReference type="HOGENOM" id="CLU_001265_30_3_1"/>
<evidence type="ECO:0000256" key="8">
    <source>
        <dbReference type="SAM" id="Phobius"/>
    </source>
</evidence>
<comment type="subcellular location">
    <subcellularLocation>
        <location evidence="1">Membrane</location>
        <topology evidence="1">Multi-pass membrane protein</topology>
    </subcellularLocation>
</comment>
<dbReference type="GO" id="GO:0016020">
    <property type="term" value="C:membrane"/>
    <property type="evidence" value="ECO:0007669"/>
    <property type="project" value="UniProtKB-SubCell"/>
</dbReference>
<evidence type="ECO:0000313" key="11">
    <source>
        <dbReference type="Proteomes" id="UP000019384"/>
    </source>
</evidence>
<dbReference type="PANTHER" id="PTHR48022">
    <property type="entry name" value="PLASTIDIC GLUCOSE TRANSPORTER 4"/>
    <property type="match status" value="1"/>
</dbReference>
<evidence type="ECO:0000259" key="9">
    <source>
        <dbReference type="PROSITE" id="PS50850"/>
    </source>
</evidence>
<dbReference type="GeneID" id="34522042"/>
<dbReference type="Pfam" id="PF00083">
    <property type="entry name" value="Sugar_tr"/>
    <property type="match status" value="1"/>
</dbReference>
<reference evidence="10" key="2">
    <citation type="submission" date="2014-02" db="EMBL/GenBank/DDBJ databases">
        <title>Complete DNA sequence of /Kuraishia capsulata/ illustrates novel genomic features among budding yeasts (/Saccharomycotina/).</title>
        <authorList>
            <person name="Morales L."/>
            <person name="Noel B."/>
            <person name="Porcel B."/>
            <person name="Marcet-Houben M."/>
            <person name="Hullo M-F."/>
            <person name="Sacerdot C."/>
            <person name="Tekaia F."/>
            <person name="Leh-Louis V."/>
            <person name="Despons L."/>
            <person name="Khanna V."/>
            <person name="Aury J-M."/>
            <person name="Barbe V."/>
            <person name="Couloux A."/>
            <person name="Labadie K."/>
            <person name="Pelletier E."/>
            <person name="Souciet J-L."/>
            <person name="Boekhout T."/>
            <person name="Gabaldon T."/>
            <person name="Wincker P."/>
            <person name="Dujon B."/>
        </authorList>
    </citation>
    <scope>NUCLEOTIDE SEQUENCE</scope>
    <source>
        <strain evidence="10">CBS 1993</strain>
    </source>
</reference>
<reference evidence="10" key="1">
    <citation type="submission" date="2013-12" db="EMBL/GenBank/DDBJ databases">
        <authorList>
            <person name="Genoscope - CEA"/>
        </authorList>
    </citation>
    <scope>NUCLEOTIDE SEQUENCE</scope>
    <source>
        <strain evidence="10">CBS 1993</strain>
    </source>
</reference>
<feature type="transmembrane region" description="Helical" evidence="8">
    <location>
        <begin position="178"/>
        <end position="199"/>
    </location>
</feature>
<dbReference type="EMBL" id="HG793129">
    <property type="protein sequence ID" value="CDK28664.1"/>
    <property type="molecule type" value="Genomic_DNA"/>
</dbReference>
<protein>
    <recommendedName>
        <fullName evidence="9">Major facilitator superfamily (MFS) profile domain-containing protein</fullName>
    </recommendedName>
</protein>
<dbReference type="InterPro" id="IPR050360">
    <property type="entry name" value="MFS_Sugar_Transporters"/>
</dbReference>
<gene>
    <name evidence="10" type="ORF">KUCA_T00004648001</name>
</gene>
<dbReference type="AlphaFoldDB" id="W6MPM2"/>
<dbReference type="PROSITE" id="PS00217">
    <property type="entry name" value="SUGAR_TRANSPORT_2"/>
    <property type="match status" value="1"/>
</dbReference>
<dbReference type="GO" id="GO:0005351">
    <property type="term" value="F:carbohydrate:proton symporter activity"/>
    <property type="evidence" value="ECO:0007669"/>
    <property type="project" value="TreeGrafter"/>
</dbReference>
<feature type="transmembrane region" description="Helical" evidence="8">
    <location>
        <begin position="432"/>
        <end position="452"/>
    </location>
</feature>
<organism evidence="10 11">
    <name type="scientific">Kuraishia capsulata CBS 1993</name>
    <dbReference type="NCBI Taxonomy" id="1382522"/>
    <lineage>
        <taxon>Eukaryota</taxon>
        <taxon>Fungi</taxon>
        <taxon>Dikarya</taxon>
        <taxon>Ascomycota</taxon>
        <taxon>Saccharomycotina</taxon>
        <taxon>Pichiomycetes</taxon>
        <taxon>Pichiales</taxon>
        <taxon>Pichiaceae</taxon>
        <taxon>Kuraishia</taxon>
    </lineage>
</organism>
<evidence type="ECO:0000256" key="1">
    <source>
        <dbReference type="ARBA" id="ARBA00004141"/>
    </source>
</evidence>